<evidence type="ECO:0000256" key="13">
    <source>
        <dbReference type="HAMAP-Rule" id="MF_00113"/>
    </source>
</evidence>
<dbReference type="Gene3D" id="2.40.10.240">
    <property type="entry name" value="QueA-like"/>
    <property type="match status" value="1"/>
</dbReference>
<evidence type="ECO:0000256" key="2">
    <source>
        <dbReference type="ARBA" id="ARBA00004691"/>
    </source>
</evidence>
<keyword evidence="5 13" id="KW-0808">Transferase</keyword>
<evidence type="ECO:0000256" key="6">
    <source>
        <dbReference type="ARBA" id="ARBA00022691"/>
    </source>
</evidence>
<evidence type="ECO:0000256" key="3">
    <source>
        <dbReference type="ARBA" id="ARBA00011245"/>
    </source>
</evidence>
<dbReference type="PANTHER" id="PTHR30307:SF0">
    <property type="entry name" value="S-ADENOSYLMETHIONINE:TRNA RIBOSYLTRANSFERASE-ISOMERASE"/>
    <property type="match status" value="1"/>
</dbReference>
<evidence type="ECO:0000256" key="7">
    <source>
        <dbReference type="ARBA" id="ARBA00022785"/>
    </source>
</evidence>
<comment type="caution">
    <text evidence="14">The sequence shown here is derived from an EMBL/GenBank/DDBJ whole genome shotgun (WGS) entry which is preliminary data.</text>
</comment>
<dbReference type="NCBIfam" id="TIGR00113">
    <property type="entry name" value="queA"/>
    <property type="match status" value="1"/>
</dbReference>
<comment type="subunit">
    <text evidence="3 13">Monomer.</text>
</comment>
<evidence type="ECO:0000256" key="10">
    <source>
        <dbReference type="ARBA" id="ARBA00066503"/>
    </source>
</evidence>
<evidence type="ECO:0000256" key="12">
    <source>
        <dbReference type="ARBA" id="ARBA00076160"/>
    </source>
</evidence>
<dbReference type="GO" id="GO:0051075">
    <property type="term" value="F:S-adenosylmethionine:tRNA ribosyltransferase-isomerase activity"/>
    <property type="evidence" value="ECO:0007669"/>
    <property type="project" value="UniProtKB-EC"/>
</dbReference>
<keyword evidence="14" id="KW-0413">Isomerase</keyword>
<evidence type="ECO:0000256" key="9">
    <source>
        <dbReference type="ARBA" id="ARBA00061210"/>
    </source>
</evidence>
<dbReference type="SUPFAM" id="SSF111337">
    <property type="entry name" value="QueA-like"/>
    <property type="match status" value="1"/>
</dbReference>
<dbReference type="InterPro" id="IPR042119">
    <property type="entry name" value="QueA_dom2"/>
</dbReference>
<dbReference type="Proteomes" id="UP000244338">
    <property type="component" value="Unassembled WGS sequence"/>
</dbReference>
<protein>
    <recommendedName>
        <fullName evidence="11 13">S-adenosylmethionine:tRNA ribosyltransferase-isomerase</fullName>
        <ecNumber evidence="10 13">2.4.99.17</ecNumber>
    </recommendedName>
    <alternativeName>
        <fullName evidence="12 13">Queuosine biosynthesis protein QueA</fullName>
    </alternativeName>
</protein>
<evidence type="ECO:0000256" key="8">
    <source>
        <dbReference type="ARBA" id="ARBA00052751"/>
    </source>
</evidence>
<dbReference type="EC" id="2.4.99.17" evidence="10 13"/>
<dbReference type="NCBIfam" id="NF001140">
    <property type="entry name" value="PRK00147.1"/>
    <property type="match status" value="1"/>
</dbReference>
<keyword evidence="6 13" id="KW-0949">S-adenosyl-L-methionine</keyword>
<dbReference type="InterPro" id="IPR003699">
    <property type="entry name" value="QueA"/>
</dbReference>
<evidence type="ECO:0000256" key="4">
    <source>
        <dbReference type="ARBA" id="ARBA00022490"/>
    </source>
</evidence>
<dbReference type="GO" id="GO:0008616">
    <property type="term" value="P:tRNA queuosine(34) biosynthetic process"/>
    <property type="evidence" value="ECO:0007669"/>
    <property type="project" value="UniProtKB-UniRule"/>
</dbReference>
<sequence>MMDVSLFDYDLPVELIAQSPPKERGSSRLMVLNRATGKIEHAHFSALGRYVNPGDVLVINDSKVIPARLLGQKKETGGMIEVLLIKPRHEADTWDVLVRPARRVRIGTRLFFGNDQELEAVVKERLPDGGAVVTFRYEGDWESLLDRLGEMPLPPYIREKLSDPSRYQTVYAAHAGSVAAPTAGLHFTEAHLQALVKEGVQLARLTLHVGIGTFRPVKVDQVEAHTMHSERFTIPEETVQRIHEAKAAGRRVIAVGTTSLRTLEGAYHTYGRLFAHSGETDIFIYPGFTFHVVDALLTNFHLPRSTLLMLVSAFATREQILAAYQEAMKKQYRFFSFGDAMLIV</sequence>
<evidence type="ECO:0000256" key="11">
    <source>
        <dbReference type="ARBA" id="ARBA00069325"/>
    </source>
</evidence>
<dbReference type="PANTHER" id="PTHR30307">
    <property type="entry name" value="S-ADENOSYLMETHIONINE:TRNA RIBOSYLTRANSFERASE-ISOMERASE"/>
    <property type="match status" value="1"/>
</dbReference>
<proteinExistence type="inferred from homology"/>
<dbReference type="GO" id="GO:0005737">
    <property type="term" value="C:cytoplasm"/>
    <property type="evidence" value="ECO:0007669"/>
    <property type="project" value="UniProtKB-SubCell"/>
</dbReference>
<accession>A0A2R6Y5B4</accession>
<dbReference type="EMBL" id="PEBX01000002">
    <property type="protein sequence ID" value="PTQ57848.1"/>
    <property type="molecule type" value="Genomic_DNA"/>
</dbReference>
<dbReference type="UniPathway" id="UPA00392"/>
<dbReference type="Gene3D" id="3.40.1780.10">
    <property type="entry name" value="QueA-like"/>
    <property type="match status" value="1"/>
</dbReference>
<dbReference type="HAMAP" id="MF_00113">
    <property type="entry name" value="QueA"/>
    <property type="match status" value="1"/>
</dbReference>
<name>A0A2R6Y5B4_9BACL</name>
<comment type="subcellular location">
    <subcellularLocation>
        <location evidence="1 13">Cytoplasm</location>
    </subcellularLocation>
</comment>
<keyword evidence="7 13" id="KW-0671">Queuosine biosynthesis</keyword>
<keyword evidence="4 13" id="KW-0963">Cytoplasm</keyword>
<evidence type="ECO:0000313" key="14">
    <source>
        <dbReference type="EMBL" id="PTQ57848.1"/>
    </source>
</evidence>
<organism evidence="14 15">
    <name type="scientific">Candidatus Carbonibacillus altaicus</name>
    <dbReference type="NCBI Taxonomy" id="2163959"/>
    <lineage>
        <taxon>Bacteria</taxon>
        <taxon>Bacillati</taxon>
        <taxon>Bacillota</taxon>
        <taxon>Bacilli</taxon>
        <taxon>Bacillales</taxon>
        <taxon>Candidatus Carbonibacillus</taxon>
    </lineage>
</organism>
<dbReference type="InterPro" id="IPR036100">
    <property type="entry name" value="QueA_sf"/>
</dbReference>
<dbReference type="Pfam" id="PF02547">
    <property type="entry name" value="Queuosine_synth"/>
    <property type="match status" value="1"/>
</dbReference>
<dbReference type="AlphaFoldDB" id="A0A2R6Y5B4"/>
<evidence type="ECO:0000256" key="1">
    <source>
        <dbReference type="ARBA" id="ARBA00004496"/>
    </source>
</evidence>
<evidence type="ECO:0000313" key="15">
    <source>
        <dbReference type="Proteomes" id="UP000244338"/>
    </source>
</evidence>
<comment type="similarity">
    <text evidence="9 13">Belongs to the QueA family.</text>
</comment>
<reference evidence="15" key="1">
    <citation type="journal article" date="2018" name="Sci. Rep.">
        <title>Lignite coal burning seam in the remote Altai Mountains harbors a hydrogen-driven thermophilic microbial community.</title>
        <authorList>
            <person name="Kadnikov V.V."/>
            <person name="Mardanov A.V."/>
            <person name="Ivasenko D.A."/>
            <person name="Antsiferov D.V."/>
            <person name="Beletsky A.V."/>
            <person name="Karnachuk O.V."/>
            <person name="Ravin N.V."/>
        </authorList>
    </citation>
    <scope>NUCLEOTIDE SEQUENCE [LARGE SCALE GENOMIC DNA]</scope>
</reference>
<dbReference type="FunFam" id="3.40.1780.10:FF:000001">
    <property type="entry name" value="S-adenosylmethionine:tRNA ribosyltransferase-isomerase"/>
    <property type="match status" value="1"/>
</dbReference>
<comment type="catalytic activity">
    <reaction evidence="8 13">
        <text>7-aminomethyl-7-carbaguanosine(34) in tRNA + S-adenosyl-L-methionine = epoxyqueuosine(34) in tRNA + adenine + L-methionine + 2 H(+)</text>
        <dbReference type="Rhea" id="RHEA:32155"/>
        <dbReference type="Rhea" id="RHEA-COMP:10342"/>
        <dbReference type="Rhea" id="RHEA-COMP:18582"/>
        <dbReference type="ChEBI" id="CHEBI:15378"/>
        <dbReference type="ChEBI" id="CHEBI:16708"/>
        <dbReference type="ChEBI" id="CHEBI:57844"/>
        <dbReference type="ChEBI" id="CHEBI:59789"/>
        <dbReference type="ChEBI" id="CHEBI:82833"/>
        <dbReference type="ChEBI" id="CHEBI:194443"/>
        <dbReference type="EC" id="2.4.99.17"/>
    </reaction>
</comment>
<comment type="function">
    <text evidence="13">Transfers and isomerizes the ribose moiety from AdoMet to the 7-aminomethyl group of 7-deazaguanine (preQ1-tRNA) to give epoxyqueuosine (oQ-tRNA).</text>
</comment>
<comment type="pathway">
    <text evidence="2 13">tRNA modification; tRNA-queuosine biosynthesis.</text>
</comment>
<dbReference type="InterPro" id="IPR042118">
    <property type="entry name" value="QueA_dom1"/>
</dbReference>
<gene>
    <name evidence="13" type="primary">queA</name>
    <name evidence="14" type="ORF">BSOLF_0710</name>
</gene>
<dbReference type="FunFam" id="2.40.10.240:FF:000002">
    <property type="entry name" value="S-adenosylmethionine:tRNA ribosyltransferase-isomerase"/>
    <property type="match status" value="1"/>
</dbReference>
<evidence type="ECO:0000256" key="5">
    <source>
        <dbReference type="ARBA" id="ARBA00022679"/>
    </source>
</evidence>